<evidence type="ECO:0000313" key="3">
    <source>
        <dbReference type="Proteomes" id="UP000027002"/>
    </source>
</evidence>
<proteinExistence type="predicted"/>
<gene>
    <name evidence="2" type="ORF">UV8b_06408</name>
</gene>
<dbReference type="EMBL" id="CP072757">
    <property type="protein sequence ID" value="QUC22167.1"/>
    <property type="molecule type" value="Genomic_DNA"/>
</dbReference>
<protein>
    <submittedName>
        <fullName evidence="2">Uncharacterized protein</fullName>
    </submittedName>
</protein>
<reference evidence="2" key="1">
    <citation type="submission" date="2020-03" db="EMBL/GenBank/DDBJ databases">
        <title>A mixture of massive structural variations and highly conserved coding sequences in Ustilaginoidea virens genome.</title>
        <authorList>
            <person name="Zhang K."/>
            <person name="Zhao Z."/>
            <person name="Zhang Z."/>
            <person name="Li Y."/>
            <person name="Hsiang T."/>
            <person name="Sun W."/>
        </authorList>
    </citation>
    <scope>NUCLEOTIDE SEQUENCE</scope>
    <source>
        <strain evidence="2">UV-8b</strain>
    </source>
</reference>
<feature type="region of interest" description="Disordered" evidence="1">
    <location>
        <begin position="1"/>
        <end position="28"/>
    </location>
</feature>
<dbReference type="Proteomes" id="UP000027002">
    <property type="component" value="Chromosome 5"/>
</dbReference>
<accession>A0A8E5HVD7</accession>
<organism evidence="2 3">
    <name type="scientific">Ustilaginoidea virens</name>
    <name type="common">Rice false smut fungus</name>
    <name type="synonym">Villosiclava virens</name>
    <dbReference type="NCBI Taxonomy" id="1159556"/>
    <lineage>
        <taxon>Eukaryota</taxon>
        <taxon>Fungi</taxon>
        <taxon>Dikarya</taxon>
        <taxon>Ascomycota</taxon>
        <taxon>Pezizomycotina</taxon>
        <taxon>Sordariomycetes</taxon>
        <taxon>Hypocreomycetidae</taxon>
        <taxon>Hypocreales</taxon>
        <taxon>Clavicipitaceae</taxon>
        <taxon>Ustilaginoidea</taxon>
    </lineage>
</organism>
<name>A0A8E5HVD7_USTVR</name>
<sequence length="110" mass="11937">MRTRVRGMSHYCSFRPTPTPELESSPTPYGSLSFPGPGLLHRMGAWIDGPCAHVATASHVHALSKGKLNYGHVHFCPRTASDASRVLCAGICPTMGGKRRCIYPPTRFAV</sequence>
<dbReference type="RefSeq" id="XP_042999840.1">
    <property type="nucleotide sequence ID" value="XM_043143905.1"/>
</dbReference>
<dbReference type="KEGG" id="uvi:66067185"/>
<evidence type="ECO:0000256" key="1">
    <source>
        <dbReference type="SAM" id="MobiDB-lite"/>
    </source>
</evidence>
<keyword evidence="3" id="KW-1185">Reference proteome</keyword>
<evidence type="ECO:0000313" key="2">
    <source>
        <dbReference type="EMBL" id="QUC22167.1"/>
    </source>
</evidence>
<dbReference type="GeneID" id="66067185"/>
<dbReference type="AlphaFoldDB" id="A0A8E5HVD7"/>